<dbReference type="InterPro" id="IPR010985">
    <property type="entry name" value="Ribbon_hlx_hlx"/>
</dbReference>
<keyword evidence="3" id="KW-0805">Transcription regulation</keyword>
<evidence type="ECO:0000256" key="2">
    <source>
        <dbReference type="ARBA" id="ARBA00022649"/>
    </source>
</evidence>
<proteinExistence type="inferred from homology"/>
<dbReference type="Proteomes" id="UP000216478">
    <property type="component" value="Unassembled WGS sequence"/>
</dbReference>
<dbReference type="OrthoDB" id="559702at2"/>
<dbReference type="EMBL" id="NNRL01000168">
    <property type="protein sequence ID" value="OYR07948.1"/>
    <property type="molecule type" value="Genomic_DNA"/>
</dbReference>
<evidence type="ECO:0000313" key="7">
    <source>
        <dbReference type="EMBL" id="OYR07948.1"/>
    </source>
</evidence>
<dbReference type="Gene3D" id="1.20.5.780">
    <property type="entry name" value="Single helix bin"/>
    <property type="match status" value="1"/>
</dbReference>
<keyword evidence="1" id="KW-0678">Repressor</keyword>
<protein>
    <recommendedName>
        <fullName evidence="9">DUF1778 domain-containing protein</fullName>
    </recommendedName>
</protein>
<evidence type="ECO:0008006" key="9">
    <source>
        <dbReference type="Google" id="ProtNLM"/>
    </source>
</evidence>
<evidence type="ECO:0000256" key="6">
    <source>
        <dbReference type="ARBA" id="ARBA00049988"/>
    </source>
</evidence>
<comment type="similarity">
    <text evidence="6">Belongs to the TacA antitoxin family.</text>
</comment>
<evidence type="ECO:0000256" key="5">
    <source>
        <dbReference type="ARBA" id="ARBA00023163"/>
    </source>
</evidence>
<dbReference type="PANTHER" id="PTHR35401:SF1">
    <property type="entry name" value="CYTOPLASMIC PROTEIN"/>
    <property type="match status" value="1"/>
</dbReference>
<dbReference type="Pfam" id="PF08681">
    <property type="entry name" value="TacA1"/>
    <property type="match status" value="1"/>
</dbReference>
<gene>
    <name evidence="7" type="ORF">CEV33_3385</name>
</gene>
<evidence type="ECO:0000256" key="1">
    <source>
        <dbReference type="ARBA" id="ARBA00022491"/>
    </source>
</evidence>
<evidence type="ECO:0000256" key="4">
    <source>
        <dbReference type="ARBA" id="ARBA00023125"/>
    </source>
</evidence>
<keyword evidence="4" id="KW-0238">DNA-binding</keyword>
<keyword evidence="2" id="KW-1277">Toxin-antitoxin system</keyword>
<comment type="caution">
    <text evidence="7">The sequence shown here is derived from an EMBL/GenBank/DDBJ whole genome shotgun (WGS) entry which is preliminary data.</text>
</comment>
<keyword evidence="5" id="KW-0804">Transcription</keyword>
<name>A0A256EZA9_9HYPH</name>
<dbReference type="GO" id="GO:0003677">
    <property type="term" value="F:DNA binding"/>
    <property type="evidence" value="ECO:0007669"/>
    <property type="project" value="UniProtKB-KW"/>
</dbReference>
<organism evidence="7 8">
    <name type="scientific">Brucella grignonensis</name>
    <dbReference type="NCBI Taxonomy" id="94627"/>
    <lineage>
        <taxon>Bacteria</taxon>
        <taxon>Pseudomonadati</taxon>
        <taxon>Pseudomonadota</taxon>
        <taxon>Alphaproteobacteria</taxon>
        <taxon>Hyphomicrobiales</taxon>
        <taxon>Brucellaceae</taxon>
        <taxon>Brucella/Ochrobactrum group</taxon>
        <taxon>Brucella</taxon>
    </lineage>
</organism>
<evidence type="ECO:0000313" key="8">
    <source>
        <dbReference type="Proteomes" id="UP000216478"/>
    </source>
</evidence>
<accession>A0A256EZA9</accession>
<dbReference type="AlphaFoldDB" id="A0A256EZA9"/>
<evidence type="ECO:0000256" key="3">
    <source>
        <dbReference type="ARBA" id="ARBA00023015"/>
    </source>
</evidence>
<dbReference type="InterPro" id="IPR014795">
    <property type="entry name" value="TacA_1-like"/>
</dbReference>
<dbReference type="GO" id="GO:0006355">
    <property type="term" value="P:regulation of DNA-templated transcription"/>
    <property type="evidence" value="ECO:0007669"/>
    <property type="project" value="InterPro"/>
</dbReference>
<dbReference type="RefSeq" id="WP_094542433.1">
    <property type="nucleotide sequence ID" value="NZ_JBHEER010000016.1"/>
</dbReference>
<dbReference type="PANTHER" id="PTHR35401">
    <property type="entry name" value="COPG FAMILY HELIX-TURN-HELIX PROTEIN-RELATED-RELATED"/>
    <property type="match status" value="1"/>
</dbReference>
<dbReference type="SUPFAM" id="SSF47598">
    <property type="entry name" value="Ribbon-helix-helix"/>
    <property type="match status" value="1"/>
</dbReference>
<sequence length="111" mass="12601">MACTSAADAKGRINLRIETGSHQLIGDAAAVFGKMRTEFMVESAWRQTVDVLLNQRLFTLDSERYDAFMQAFDNPLAPGPKLKASLRQTLGWQKWTTRRIILNRGCLPRFL</sequence>
<reference evidence="7 8" key="1">
    <citation type="submission" date="2017-07" db="EMBL/GenBank/DDBJ databases">
        <title>Phylogenetic study on the rhizospheric bacterium Ochrobactrum sp. A44.</title>
        <authorList>
            <person name="Krzyzanowska D.M."/>
            <person name="Ossowicki A."/>
            <person name="Rajewska M."/>
            <person name="Maciag T."/>
            <person name="Kaczynski Z."/>
            <person name="Czerwicka M."/>
            <person name="Jafra S."/>
        </authorList>
    </citation>
    <scope>NUCLEOTIDE SEQUENCE [LARGE SCALE GENOMIC DNA]</scope>
    <source>
        <strain evidence="7 8">OgA9a</strain>
    </source>
</reference>
<keyword evidence="8" id="KW-1185">Reference proteome</keyword>